<dbReference type="SMART" id="SM00369">
    <property type="entry name" value="LRR_TYP"/>
    <property type="match status" value="9"/>
</dbReference>
<dbReference type="SUPFAM" id="SSF52058">
    <property type="entry name" value="L domain-like"/>
    <property type="match status" value="4"/>
</dbReference>
<keyword evidence="1" id="KW-0433">Leucine-rich repeat</keyword>
<proteinExistence type="predicted"/>
<dbReference type="Pfam" id="PF13306">
    <property type="entry name" value="LRR_5"/>
    <property type="match status" value="3"/>
</dbReference>
<name>A0A834XX21_APHGI</name>
<dbReference type="Pfam" id="PF13855">
    <property type="entry name" value="LRR_8"/>
    <property type="match status" value="1"/>
</dbReference>
<keyword evidence="2" id="KW-0732">Signal</keyword>
<sequence>MLPPLNKLLYTGGSIIILHSESLICLPKLSIFKITATNLATLEEDAFFGLDNLLTINLSHNNLTHIPNNVFNKLNKLNELTLHHNSIKTIEMGALVLNHAMKFVNISNNQLERITAGTFKGMICDYLDLSGNIILSHERNILALTEIKKSNINGHVSTRGHASKSEDPPINDYHVSWTSWGLGCDDEGKLIPYKPEYINSKNNPEESVEYKDNSINIIHDFVFYDSPSYRKTKSLKLRLSNGILIISPLTFHLSKLEHLEITPGSVMLEPKTFQRLNHLKSLKLKVNETDVSFYQVLPNFPNLESLELIEYEFESICDPWNTHLNISSLNYTASIINKLSSGSFRCLPNLKSLIITRTNVSVIVFGAFENLKNLERLELTSNWGITSIPRNFLHELTNLKILNLANNSILRIDSDAFAPINNNCQILNLSYNFLEFLEYGCFKNFECETVDLGGNNIQYIGSNEFKNSIIIRLFLDDNIINKFDNKRRWGLQNSTTVYFKYNYYETVTNTDKNYTHCYESDQDIYVICKKLKYISSVSQKVLPYRLLPTTLAIYDNGAYGINSDAFVDLSIETLIIESSADAFHVRENSFMNMKKLKNLQLITSRIILNEGSILPIKDTLENLTLSVDELYVYLCKTIEMGALVLNHAMKFVNVSNNQLVNIKAGTFKGMKCDYLDLSGNKILSHEINILGLADIKKWNINGHIGFQGHATKAEDP</sequence>
<dbReference type="InterPro" id="IPR003591">
    <property type="entry name" value="Leu-rich_rpt_typical-subtyp"/>
</dbReference>
<dbReference type="InterPro" id="IPR032675">
    <property type="entry name" value="LRR_dom_sf"/>
</dbReference>
<evidence type="ECO:0000313" key="4">
    <source>
        <dbReference type="EMBL" id="KAF7993681.1"/>
    </source>
</evidence>
<dbReference type="Proteomes" id="UP000639338">
    <property type="component" value="Unassembled WGS sequence"/>
</dbReference>
<dbReference type="EMBL" id="JACMRX010000003">
    <property type="protein sequence ID" value="KAF7993681.1"/>
    <property type="molecule type" value="Genomic_DNA"/>
</dbReference>
<dbReference type="AlphaFoldDB" id="A0A834XX21"/>
<reference evidence="4 5" key="1">
    <citation type="submission" date="2020-08" db="EMBL/GenBank/DDBJ databases">
        <title>Aphidius gifuensis genome sequencing and assembly.</title>
        <authorList>
            <person name="Du Z."/>
        </authorList>
    </citation>
    <scope>NUCLEOTIDE SEQUENCE [LARGE SCALE GENOMIC DNA]</scope>
    <source>
        <strain evidence="4">YNYX2018</strain>
        <tissue evidence="4">Adults</tissue>
    </source>
</reference>
<dbReference type="InterPro" id="IPR001611">
    <property type="entry name" value="Leu-rich_rpt"/>
</dbReference>
<dbReference type="PANTHER" id="PTHR24373:SF392">
    <property type="entry name" value="NEPHROCAN"/>
    <property type="match status" value="1"/>
</dbReference>
<comment type="caution">
    <text evidence="4">The sequence shown here is derived from an EMBL/GenBank/DDBJ whole genome shotgun (WGS) entry which is preliminary data.</text>
</comment>
<evidence type="ECO:0000256" key="1">
    <source>
        <dbReference type="ARBA" id="ARBA00022614"/>
    </source>
</evidence>
<dbReference type="InterPro" id="IPR050328">
    <property type="entry name" value="Dev_Immune_Receptor"/>
</dbReference>
<dbReference type="PANTHER" id="PTHR24373">
    <property type="entry name" value="SLIT RELATED LEUCINE-RICH REPEAT NEURONAL PROTEIN"/>
    <property type="match status" value="1"/>
</dbReference>
<dbReference type="PROSITE" id="PS51450">
    <property type="entry name" value="LRR"/>
    <property type="match status" value="2"/>
</dbReference>
<accession>A0A834XX21</accession>
<dbReference type="OrthoDB" id="635273at2759"/>
<gene>
    <name evidence="4" type="ORF">HCN44_010276</name>
</gene>
<evidence type="ECO:0000313" key="5">
    <source>
        <dbReference type="Proteomes" id="UP000639338"/>
    </source>
</evidence>
<dbReference type="Gene3D" id="3.80.10.10">
    <property type="entry name" value="Ribonuclease Inhibitor"/>
    <property type="match status" value="3"/>
</dbReference>
<organism evidence="4 5">
    <name type="scientific">Aphidius gifuensis</name>
    <name type="common">Parasitoid wasp</name>
    <dbReference type="NCBI Taxonomy" id="684658"/>
    <lineage>
        <taxon>Eukaryota</taxon>
        <taxon>Metazoa</taxon>
        <taxon>Ecdysozoa</taxon>
        <taxon>Arthropoda</taxon>
        <taxon>Hexapoda</taxon>
        <taxon>Insecta</taxon>
        <taxon>Pterygota</taxon>
        <taxon>Neoptera</taxon>
        <taxon>Endopterygota</taxon>
        <taxon>Hymenoptera</taxon>
        <taxon>Apocrita</taxon>
        <taxon>Ichneumonoidea</taxon>
        <taxon>Braconidae</taxon>
        <taxon>Aphidiinae</taxon>
        <taxon>Aphidius</taxon>
    </lineage>
</organism>
<evidence type="ECO:0000256" key="3">
    <source>
        <dbReference type="ARBA" id="ARBA00022737"/>
    </source>
</evidence>
<evidence type="ECO:0000256" key="2">
    <source>
        <dbReference type="ARBA" id="ARBA00022729"/>
    </source>
</evidence>
<dbReference type="InterPro" id="IPR026906">
    <property type="entry name" value="LRR_5"/>
</dbReference>
<evidence type="ECO:0008006" key="6">
    <source>
        <dbReference type="Google" id="ProtNLM"/>
    </source>
</evidence>
<keyword evidence="5" id="KW-1185">Reference proteome</keyword>
<keyword evidence="3" id="KW-0677">Repeat</keyword>
<protein>
    <recommendedName>
        <fullName evidence="6">Chaoptin</fullName>
    </recommendedName>
</protein>